<dbReference type="RefSeq" id="XP_027609891.1">
    <property type="nucleotide sequence ID" value="XM_027754090.1"/>
</dbReference>
<evidence type="ECO:0000313" key="2">
    <source>
        <dbReference type="EMBL" id="GBE78978.1"/>
    </source>
</evidence>
<dbReference type="AlphaFoldDB" id="A0A401G9Y7"/>
<feature type="region of interest" description="Disordered" evidence="1">
    <location>
        <begin position="225"/>
        <end position="245"/>
    </location>
</feature>
<dbReference type="InParanoid" id="A0A401G9Y7"/>
<dbReference type="EMBL" id="BFAD01000002">
    <property type="protein sequence ID" value="GBE78978.1"/>
    <property type="molecule type" value="Genomic_DNA"/>
</dbReference>
<feature type="compositionally biased region" description="Basic residues" evidence="1">
    <location>
        <begin position="67"/>
        <end position="82"/>
    </location>
</feature>
<evidence type="ECO:0000256" key="1">
    <source>
        <dbReference type="SAM" id="MobiDB-lite"/>
    </source>
</evidence>
<feature type="compositionally biased region" description="Acidic residues" evidence="1">
    <location>
        <begin position="91"/>
        <end position="103"/>
    </location>
</feature>
<reference evidence="2 3" key="1">
    <citation type="journal article" date="2018" name="Sci. Rep.">
        <title>Genome sequence of the cauliflower mushroom Sparassis crispa (Hanabiratake) and its association with beneficial usage.</title>
        <authorList>
            <person name="Kiyama R."/>
            <person name="Furutani Y."/>
            <person name="Kawaguchi K."/>
            <person name="Nakanishi T."/>
        </authorList>
    </citation>
    <scope>NUCLEOTIDE SEQUENCE [LARGE SCALE GENOMIC DNA]</scope>
</reference>
<organism evidence="2 3">
    <name type="scientific">Sparassis crispa</name>
    <dbReference type="NCBI Taxonomy" id="139825"/>
    <lineage>
        <taxon>Eukaryota</taxon>
        <taxon>Fungi</taxon>
        <taxon>Dikarya</taxon>
        <taxon>Basidiomycota</taxon>
        <taxon>Agaricomycotina</taxon>
        <taxon>Agaricomycetes</taxon>
        <taxon>Polyporales</taxon>
        <taxon>Sparassidaceae</taxon>
        <taxon>Sparassis</taxon>
    </lineage>
</organism>
<dbReference type="Proteomes" id="UP000287166">
    <property type="component" value="Unassembled WGS sequence"/>
</dbReference>
<gene>
    <name evidence="2" type="ORF">SCP_0201750</name>
</gene>
<feature type="compositionally biased region" description="Polar residues" evidence="1">
    <location>
        <begin position="107"/>
        <end position="128"/>
    </location>
</feature>
<proteinExistence type="predicted"/>
<comment type="caution">
    <text evidence="2">The sequence shown here is derived from an EMBL/GenBank/DDBJ whole genome shotgun (WGS) entry which is preliminary data.</text>
</comment>
<feature type="region of interest" description="Disordered" evidence="1">
    <location>
        <begin position="152"/>
        <end position="180"/>
    </location>
</feature>
<name>A0A401G9Y7_9APHY</name>
<feature type="compositionally biased region" description="Basic and acidic residues" evidence="1">
    <location>
        <begin position="229"/>
        <end position="239"/>
    </location>
</feature>
<accession>A0A401G9Y7</accession>
<sequence length="245" mass="26472">MARRKDTGPPDVIEPRTLRSQSKPDKVASEALPPLPCRASAKKRASLAVDDIHVSHDEDESQVPPKLRPKPKPKGKGKKCARCKAPAGNVDADEHDAADEDVPADVSNNRKQPPRKSTVQTTHSTVEEVNSDDLEDVALPRSKRTRCDLVTDMVPPLVRPPSEGMEEHADSDVPIGSVNAGVDMPAILSDDNEEDAPSDDELGVEFDVIMHEDVAAVTDVMGIDTSTDGDVRQVLDREGNNVGQE</sequence>
<feature type="compositionally biased region" description="Basic and acidic residues" evidence="1">
    <location>
        <begin position="1"/>
        <end position="28"/>
    </location>
</feature>
<dbReference type="GeneID" id="38775895"/>
<evidence type="ECO:0000313" key="3">
    <source>
        <dbReference type="Proteomes" id="UP000287166"/>
    </source>
</evidence>
<keyword evidence="3" id="KW-1185">Reference proteome</keyword>
<feature type="region of interest" description="Disordered" evidence="1">
    <location>
        <begin position="1"/>
        <end position="139"/>
    </location>
</feature>
<protein>
    <submittedName>
        <fullName evidence="2">Uncharacterized protein</fullName>
    </submittedName>
</protein>